<name>A0A0E9W272_ANGAN</name>
<accession>A0A0E9W272</accession>
<evidence type="ECO:0000313" key="1">
    <source>
        <dbReference type="EMBL" id="JAH84406.1"/>
    </source>
</evidence>
<dbReference type="AlphaFoldDB" id="A0A0E9W272"/>
<proteinExistence type="predicted"/>
<protein>
    <submittedName>
        <fullName evidence="1">Uncharacterized protein</fullName>
    </submittedName>
</protein>
<reference evidence="1" key="2">
    <citation type="journal article" date="2015" name="Fish Shellfish Immunol.">
        <title>Early steps in the European eel (Anguilla anguilla)-Vibrio vulnificus interaction in the gills: Role of the RtxA13 toxin.</title>
        <authorList>
            <person name="Callol A."/>
            <person name="Pajuelo D."/>
            <person name="Ebbesson L."/>
            <person name="Teles M."/>
            <person name="MacKenzie S."/>
            <person name="Amaro C."/>
        </authorList>
    </citation>
    <scope>NUCLEOTIDE SEQUENCE</scope>
</reference>
<sequence length="26" mass="3089">MRKCKQAINIRLYYAHLKKPEKTAAI</sequence>
<reference evidence="1" key="1">
    <citation type="submission" date="2014-11" db="EMBL/GenBank/DDBJ databases">
        <authorList>
            <person name="Amaro Gonzalez C."/>
        </authorList>
    </citation>
    <scope>NUCLEOTIDE SEQUENCE</scope>
</reference>
<organism evidence="1">
    <name type="scientific">Anguilla anguilla</name>
    <name type="common">European freshwater eel</name>
    <name type="synonym">Muraena anguilla</name>
    <dbReference type="NCBI Taxonomy" id="7936"/>
    <lineage>
        <taxon>Eukaryota</taxon>
        <taxon>Metazoa</taxon>
        <taxon>Chordata</taxon>
        <taxon>Craniata</taxon>
        <taxon>Vertebrata</taxon>
        <taxon>Euteleostomi</taxon>
        <taxon>Actinopterygii</taxon>
        <taxon>Neopterygii</taxon>
        <taxon>Teleostei</taxon>
        <taxon>Anguilliformes</taxon>
        <taxon>Anguillidae</taxon>
        <taxon>Anguilla</taxon>
    </lineage>
</organism>
<dbReference type="EMBL" id="GBXM01024171">
    <property type="protein sequence ID" value="JAH84406.1"/>
    <property type="molecule type" value="Transcribed_RNA"/>
</dbReference>